<protein>
    <submittedName>
        <fullName evidence="3">Zn-dependent peptidase ImmA (M78 family)</fullName>
    </submittedName>
</protein>
<comment type="similarity">
    <text evidence="1">Belongs to the short-chain fatty acyl-CoA assimilation regulator (ScfR) family.</text>
</comment>
<dbReference type="InterPro" id="IPR010982">
    <property type="entry name" value="Lambda_DNA-bd_dom_sf"/>
</dbReference>
<comment type="caution">
    <text evidence="3">The sequence shown here is derived from an EMBL/GenBank/DDBJ whole genome shotgun (WGS) entry which is preliminary data.</text>
</comment>
<dbReference type="AlphaFoldDB" id="A0A561BTC3"/>
<dbReference type="PANTHER" id="PTHR43236">
    <property type="entry name" value="ANTITOXIN HIGA1"/>
    <property type="match status" value="1"/>
</dbReference>
<reference evidence="3 4" key="1">
    <citation type="submission" date="2019-06" db="EMBL/GenBank/DDBJ databases">
        <title>Sequencing the genomes of 1000 actinobacteria strains.</title>
        <authorList>
            <person name="Klenk H.-P."/>
        </authorList>
    </citation>
    <scope>NUCLEOTIDE SEQUENCE [LARGE SCALE GENOMIC DNA]</scope>
    <source>
        <strain evidence="3 4">DSM 24683</strain>
    </source>
</reference>
<dbReference type="PANTHER" id="PTHR43236:SF1">
    <property type="entry name" value="BLL7220 PROTEIN"/>
    <property type="match status" value="1"/>
</dbReference>
<dbReference type="Gene3D" id="1.10.10.2910">
    <property type="match status" value="1"/>
</dbReference>
<dbReference type="Gene3D" id="1.10.260.40">
    <property type="entry name" value="lambda repressor-like DNA-binding domains"/>
    <property type="match status" value="1"/>
</dbReference>
<dbReference type="Pfam" id="PF01381">
    <property type="entry name" value="HTH_3"/>
    <property type="match status" value="1"/>
</dbReference>
<dbReference type="InterPro" id="IPR001387">
    <property type="entry name" value="Cro/C1-type_HTH"/>
</dbReference>
<proteinExistence type="inferred from homology"/>
<dbReference type="SMART" id="SM00530">
    <property type="entry name" value="HTH_XRE"/>
    <property type="match status" value="1"/>
</dbReference>
<dbReference type="SUPFAM" id="SSF47413">
    <property type="entry name" value="lambda repressor-like DNA-binding domains"/>
    <property type="match status" value="1"/>
</dbReference>
<organism evidence="3 4">
    <name type="scientific">Kribbella amoyensis</name>
    <dbReference type="NCBI Taxonomy" id="996641"/>
    <lineage>
        <taxon>Bacteria</taxon>
        <taxon>Bacillati</taxon>
        <taxon>Actinomycetota</taxon>
        <taxon>Actinomycetes</taxon>
        <taxon>Propionibacteriales</taxon>
        <taxon>Kribbellaceae</taxon>
        <taxon>Kribbella</taxon>
    </lineage>
</organism>
<dbReference type="CDD" id="cd00093">
    <property type="entry name" value="HTH_XRE"/>
    <property type="match status" value="1"/>
</dbReference>
<dbReference type="EMBL" id="VIVK01000001">
    <property type="protein sequence ID" value="TWD82081.1"/>
    <property type="molecule type" value="Genomic_DNA"/>
</dbReference>
<accession>A0A561BTC3</accession>
<evidence type="ECO:0000256" key="1">
    <source>
        <dbReference type="ARBA" id="ARBA00007227"/>
    </source>
</evidence>
<sequence length="389" mass="42847">MSTEKHQRMSDDTQGSDLVMIGGGRQPVIESIASAFDPARLTQARVLAELTKAELSEAIGVSAAAIGQYEAGASRPRPDLIPRLASTLNVPAEYFAAGRPFGRLDSSSAHFRSLRSTRAKDRAKAVAHAEQLWELTYALEKQVQFPAVSLPSMPDGATPAEAARSLRAAWSIGRGPVPHLAATMESRGIVVCLIPLTNEAITRVKAYSTDALGRPLIIITPERFKSVYEYRFTCAHEVGHLLLHPNPLPGDRQQEREADQFAAEFLTPRAEIEPLLPKSIRIAALDQLSKTWGVSIESLIYRMGELRLVSDASIRRAHQRLAQIADLRPDEPIASYPGEMPTLLREAMDLAGKRGFHHADLARELCWTTQHLASLLDEADDRPHLRVVR</sequence>
<dbReference type="InterPro" id="IPR010359">
    <property type="entry name" value="IrrE_HExxH"/>
</dbReference>
<keyword evidence="4" id="KW-1185">Reference proteome</keyword>
<gene>
    <name evidence="3" type="ORF">FB561_3207</name>
</gene>
<dbReference type="GO" id="GO:0003677">
    <property type="term" value="F:DNA binding"/>
    <property type="evidence" value="ECO:0007669"/>
    <property type="project" value="InterPro"/>
</dbReference>
<name>A0A561BTC3_9ACTN</name>
<evidence type="ECO:0000313" key="3">
    <source>
        <dbReference type="EMBL" id="TWD82081.1"/>
    </source>
</evidence>
<dbReference type="Proteomes" id="UP000318380">
    <property type="component" value="Unassembled WGS sequence"/>
</dbReference>
<evidence type="ECO:0000259" key="2">
    <source>
        <dbReference type="PROSITE" id="PS50943"/>
    </source>
</evidence>
<dbReference type="InterPro" id="IPR052345">
    <property type="entry name" value="Rad_response_metalloprotease"/>
</dbReference>
<dbReference type="Pfam" id="PF06114">
    <property type="entry name" value="Peptidase_M78"/>
    <property type="match status" value="1"/>
</dbReference>
<dbReference type="PROSITE" id="PS50943">
    <property type="entry name" value="HTH_CROC1"/>
    <property type="match status" value="1"/>
</dbReference>
<dbReference type="RefSeq" id="WP_238334835.1">
    <property type="nucleotide sequence ID" value="NZ_VIVK01000001.1"/>
</dbReference>
<evidence type="ECO:0000313" key="4">
    <source>
        <dbReference type="Proteomes" id="UP000318380"/>
    </source>
</evidence>
<feature type="domain" description="HTH cro/C1-type" evidence="2">
    <location>
        <begin position="41"/>
        <end position="95"/>
    </location>
</feature>